<dbReference type="InterPro" id="IPR057727">
    <property type="entry name" value="WCX_dom"/>
</dbReference>
<dbReference type="PROSITE" id="PS52050">
    <property type="entry name" value="WYL"/>
    <property type="match status" value="1"/>
</dbReference>
<dbReference type="Pfam" id="PF25583">
    <property type="entry name" value="WCX"/>
    <property type="match status" value="1"/>
</dbReference>
<evidence type="ECO:0000313" key="5">
    <source>
        <dbReference type="Proteomes" id="UP000177876"/>
    </source>
</evidence>
<feature type="domain" description="PafC HTH" evidence="2">
    <location>
        <begin position="6"/>
        <end position="118"/>
    </location>
</feature>
<dbReference type="Proteomes" id="UP000177876">
    <property type="component" value="Unassembled WGS sequence"/>
</dbReference>
<dbReference type="InterPro" id="IPR028349">
    <property type="entry name" value="PafC-like"/>
</dbReference>
<dbReference type="InterPro" id="IPR051534">
    <property type="entry name" value="CBASS_pafABC_assoc_protein"/>
</dbReference>
<dbReference type="PIRSF" id="PIRSF016838">
    <property type="entry name" value="PafC"/>
    <property type="match status" value="1"/>
</dbReference>
<dbReference type="STRING" id="1797197.A2Y75_06580"/>
<dbReference type="Pfam" id="PF13280">
    <property type="entry name" value="WYL"/>
    <property type="match status" value="1"/>
</dbReference>
<feature type="domain" description="WCX" evidence="3">
    <location>
        <begin position="241"/>
        <end position="315"/>
    </location>
</feature>
<evidence type="ECO:0000259" key="2">
    <source>
        <dbReference type="Pfam" id="PF19187"/>
    </source>
</evidence>
<sequence>MSDVEERLNRLLSLIPYVLKNQGVSLKELSEVFEVPREKLVRDLHLIFLCGQPDYTPADLIEVDIEEDRVYISMADYFARPLRFTPPELSGLYLACSALVKLSGQPASVELGSAMEKIGRTLGLAAVSGDEIEESMQIKPAVTEQNVLGQLSSALEERKTVEIEYYTYGRDELNRRRVNPLSLEFGLGHWYLRAFDGRSNEMRVFRVDRIKDLQMTSETFEPRAGKEPEIAEPFSPSPSGDIEVRLRFSQALAAWAEEQPIFSDAKREDAYLICTLRTDALAWLERELLKYGTEVEVLSPPELVEALRQTVQGLLKIYK</sequence>
<dbReference type="Pfam" id="PF19187">
    <property type="entry name" value="HTH_PafC"/>
    <property type="match status" value="1"/>
</dbReference>
<reference evidence="4 5" key="1">
    <citation type="journal article" date="2016" name="Nat. Commun.">
        <title>Thousands of microbial genomes shed light on interconnected biogeochemical processes in an aquifer system.</title>
        <authorList>
            <person name="Anantharaman K."/>
            <person name="Brown C.T."/>
            <person name="Hug L.A."/>
            <person name="Sharon I."/>
            <person name="Castelle C.J."/>
            <person name="Probst A.J."/>
            <person name="Thomas B.C."/>
            <person name="Singh A."/>
            <person name="Wilkins M.J."/>
            <person name="Karaoz U."/>
            <person name="Brodie E.L."/>
            <person name="Williams K.H."/>
            <person name="Hubbard S.S."/>
            <person name="Banfield J.F."/>
        </authorList>
    </citation>
    <scope>NUCLEOTIDE SEQUENCE [LARGE SCALE GENOMIC DNA]</scope>
</reference>
<dbReference type="EMBL" id="MELK01000040">
    <property type="protein sequence ID" value="OFW56825.1"/>
    <property type="molecule type" value="Genomic_DNA"/>
</dbReference>
<gene>
    <name evidence="4" type="ORF">A2Y75_06580</name>
</gene>
<evidence type="ECO:0000259" key="3">
    <source>
        <dbReference type="Pfam" id="PF25583"/>
    </source>
</evidence>
<evidence type="ECO:0000313" key="4">
    <source>
        <dbReference type="EMBL" id="OFW56825.1"/>
    </source>
</evidence>
<evidence type="ECO:0000259" key="1">
    <source>
        <dbReference type="Pfam" id="PF13280"/>
    </source>
</evidence>
<organism evidence="4 5">
    <name type="scientific">Candidatus Solincola sediminis</name>
    <dbReference type="NCBI Taxonomy" id="1797199"/>
    <lineage>
        <taxon>Bacteria</taxon>
        <taxon>Bacillati</taxon>
        <taxon>Actinomycetota</taxon>
        <taxon>Candidatus Geothermincolia</taxon>
        <taxon>Candidatus Geothermincolales</taxon>
        <taxon>Candidatus Geothermincolaceae</taxon>
        <taxon>Candidatus Solincola</taxon>
    </lineage>
</organism>
<dbReference type="AlphaFoldDB" id="A0A1F2WIW7"/>
<dbReference type="PANTHER" id="PTHR34580">
    <property type="match status" value="1"/>
</dbReference>
<comment type="caution">
    <text evidence="4">The sequence shown here is derived from an EMBL/GenBank/DDBJ whole genome shotgun (WGS) entry which is preliminary data.</text>
</comment>
<accession>A0A1F2WIW7</accession>
<protein>
    <recommendedName>
        <fullName evidence="6">WYL domain-containing protein</fullName>
    </recommendedName>
</protein>
<name>A0A1F2WIW7_9ACTN</name>
<dbReference type="InterPro" id="IPR026881">
    <property type="entry name" value="WYL_dom"/>
</dbReference>
<dbReference type="PANTHER" id="PTHR34580:SF1">
    <property type="entry name" value="PROTEIN PAFC"/>
    <property type="match status" value="1"/>
</dbReference>
<evidence type="ECO:0008006" key="6">
    <source>
        <dbReference type="Google" id="ProtNLM"/>
    </source>
</evidence>
<dbReference type="InterPro" id="IPR043839">
    <property type="entry name" value="PafC_HTH"/>
</dbReference>
<proteinExistence type="predicted"/>
<feature type="domain" description="WYL" evidence="1">
    <location>
        <begin position="147"/>
        <end position="215"/>
    </location>
</feature>